<dbReference type="EMBL" id="JAVFKD010000004">
    <property type="protein sequence ID" value="KAK5995596.1"/>
    <property type="molecule type" value="Genomic_DNA"/>
</dbReference>
<dbReference type="InterPro" id="IPR022085">
    <property type="entry name" value="OpdG"/>
</dbReference>
<organism evidence="1 2">
    <name type="scientific">Cladobotryum mycophilum</name>
    <dbReference type="NCBI Taxonomy" id="491253"/>
    <lineage>
        <taxon>Eukaryota</taxon>
        <taxon>Fungi</taxon>
        <taxon>Dikarya</taxon>
        <taxon>Ascomycota</taxon>
        <taxon>Pezizomycotina</taxon>
        <taxon>Sordariomycetes</taxon>
        <taxon>Hypocreomycetidae</taxon>
        <taxon>Hypocreales</taxon>
        <taxon>Hypocreaceae</taxon>
        <taxon>Cladobotryum</taxon>
    </lineage>
</organism>
<gene>
    <name evidence="1" type="ORF">PT974_04009</name>
</gene>
<dbReference type="PANTHER" id="PTHR38797:SF7">
    <property type="entry name" value="TRANSCRIPTION FACTOR DOMAIN-CONTAINING PROTEIN"/>
    <property type="match status" value="1"/>
</dbReference>
<accession>A0ABR0SV03</accession>
<reference evidence="1 2" key="1">
    <citation type="submission" date="2024-01" db="EMBL/GenBank/DDBJ databases">
        <title>Complete genome of Cladobotryum mycophilum ATHUM6906.</title>
        <authorList>
            <person name="Christinaki A.C."/>
            <person name="Myridakis A.I."/>
            <person name="Kouvelis V.N."/>
        </authorList>
    </citation>
    <scope>NUCLEOTIDE SEQUENCE [LARGE SCALE GENOMIC DNA]</scope>
    <source>
        <strain evidence="1 2">ATHUM6906</strain>
    </source>
</reference>
<evidence type="ECO:0000313" key="1">
    <source>
        <dbReference type="EMBL" id="KAK5995596.1"/>
    </source>
</evidence>
<dbReference type="InterPro" id="IPR053204">
    <property type="entry name" value="Oxopyrrolidines_Biosynth-assoc"/>
</dbReference>
<evidence type="ECO:0000313" key="2">
    <source>
        <dbReference type="Proteomes" id="UP001338125"/>
    </source>
</evidence>
<proteinExistence type="predicted"/>
<comment type="caution">
    <text evidence="1">The sequence shown here is derived from an EMBL/GenBank/DDBJ whole genome shotgun (WGS) entry which is preliminary data.</text>
</comment>
<protein>
    <submittedName>
        <fullName evidence="1">Uncharacterized protein</fullName>
    </submittedName>
</protein>
<dbReference type="PANTHER" id="PTHR38797">
    <property type="entry name" value="NUCLEAR PORE COMPLEX PROTEIN NUP85-RELATED"/>
    <property type="match status" value="1"/>
</dbReference>
<dbReference type="Proteomes" id="UP001338125">
    <property type="component" value="Unassembled WGS sequence"/>
</dbReference>
<name>A0ABR0SV03_9HYPO</name>
<keyword evidence="2" id="KW-1185">Reference proteome</keyword>
<dbReference type="Pfam" id="PF12311">
    <property type="entry name" value="DUF3632"/>
    <property type="match status" value="1"/>
</dbReference>
<sequence>MSGTPENSDTNRPLTGEDLDLSWRESLDRDVARGDGSELRGGSVNQVYFLGTTYCNHWPVSEQEEVLHNLWYLYYRGAQLFAHDSPEQDRDDKNTWEIATVSTGEVIWSELPFFVSDTTEYWVKDCETMSATQRANFSRFYAKVAAAGVGRDKLFQTALIIFRDTLETERALGTPGKEEQVGVNPGRTMKDLTVADLLPSALAWFWEAKGNIIWLTNEQWKDCPDSLAAEGGPLFKTSELGTSAAPGFSADRYIFWLKRPDQTAKEADEAGNKALSKLALSITEQMLLLFHSRDCLLKDEIEAAGEIVETTEWITESMGNVHLAFKSH</sequence>